<dbReference type="AlphaFoldDB" id="A0A6C1B5U8"/>
<name>A0A6C1B5U8_9RHOO</name>
<evidence type="ECO:0000256" key="5">
    <source>
        <dbReference type="ARBA" id="ARBA00023125"/>
    </source>
</evidence>
<dbReference type="NCBIfam" id="TIGR00229">
    <property type="entry name" value="sensory_box"/>
    <property type="match status" value="1"/>
</dbReference>
<evidence type="ECO:0000256" key="3">
    <source>
        <dbReference type="ARBA" id="ARBA00023004"/>
    </source>
</evidence>
<dbReference type="PROSITE" id="PS51063">
    <property type="entry name" value="HTH_CRP_2"/>
    <property type="match status" value="1"/>
</dbReference>
<dbReference type="Gene3D" id="2.60.120.10">
    <property type="entry name" value="Jelly Rolls"/>
    <property type="match status" value="1"/>
</dbReference>
<gene>
    <name evidence="9" type="ORF">G3580_12725</name>
</gene>
<dbReference type="Gene3D" id="1.20.120.50">
    <property type="entry name" value="Hemerythrin-like"/>
    <property type="match status" value="1"/>
</dbReference>
<dbReference type="RefSeq" id="WP_173766056.1">
    <property type="nucleotide sequence ID" value="NZ_CP048836.1"/>
</dbReference>
<keyword evidence="5" id="KW-0238">DNA-binding</keyword>
<dbReference type="CDD" id="cd00038">
    <property type="entry name" value="CAP_ED"/>
    <property type="match status" value="1"/>
</dbReference>
<dbReference type="NCBIfam" id="NF033749">
    <property type="entry name" value="bact_hemeryth"/>
    <property type="match status" value="1"/>
</dbReference>
<evidence type="ECO:0000259" key="8">
    <source>
        <dbReference type="PROSITE" id="PS51063"/>
    </source>
</evidence>
<evidence type="ECO:0000256" key="6">
    <source>
        <dbReference type="ARBA" id="ARBA00023163"/>
    </source>
</evidence>
<dbReference type="SUPFAM" id="SSF47188">
    <property type="entry name" value="Hemerythrin-like"/>
    <property type="match status" value="1"/>
</dbReference>
<dbReference type="SUPFAM" id="SSF55785">
    <property type="entry name" value="PYP-like sensor domain (PAS domain)"/>
    <property type="match status" value="1"/>
</dbReference>
<evidence type="ECO:0000256" key="2">
    <source>
        <dbReference type="ARBA" id="ARBA00022723"/>
    </source>
</evidence>
<dbReference type="InterPro" id="IPR018490">
    <property type="entry name" value="cNMP-bd_dom_sf"/>
</dbReference>
<dbReference type="GO" id="GO:0003677">
    <property type="term" value="F:DNA binding"/>
    <property type="evidence" value="ECO:0007669"/>
    <property type="project" value="UniProtKB-KW"/>
</dbReference>
<dbReference type="InterPro" id="IPR012318">
    <property type="entry name" value="HTH_CRP"/>
</dbReference>
<evidence type="ECO:0000313" key="9">
    <source>
        <dbReference type="EMBL" id="QID18419.1"/>
    </source>
</evidence>
<dbReference type="Pfam" id="PF13545">
    <property type="entry name" value="HTH_Crp_2"/>
    <property type="match status" value="1"/>
</dbReference>
<dbReference type="PANTHER" id="PTHR24567:SF74">
    <property type="entry name" value="HTH-TYPE TRANSCRIPTIONAL REGULATOR ARCR"/>
    <property type="match status" value="1"/>
</dbReference>
<dbReference type="EMBL" id="CP048836">
    <property type="protein sequence ID" value="QID18419.1"/>
    <property type="molecule type" value="Genomic_DNA"/>
</dbReference>
<reference evidence="9 10" key="1">
    <citation type="submission" date="2020-02" db="EMBL/GenBank/DDBJ databases">
        <title>Nitrogenibacter mangrovi gen. nov., sp. nov. isolated from mangrove sediment, a denitrifying betaproteobacterium.</title>
        <authorList>
            <person name="Liao H."/>
            <person name="Tian Y."/>
        </authorList>
    </citation>
    <scope>NUCLEOTIDE SEQUENCE [LARGE SCALE GENOMIC DNA]</scope>
    <source>
        <strain evidence="9 10">M9-3-2</strain>
    </source>
</reference>
<feature type="domain" description="Cyclic nucleotide-binding" evidence="7">
    <location>
        <begin position="388"/>
        <end position="508"/>
    </location>
</feature>
<dbReference type="GO" id="GO:0005829">
    <property type="term" value="C:cytosol"/>
    <property type="evidence" value="ECO:0007669"/>
    <property type="project" value="TreeGrafter"/>
</dbReference>
<dbReference type="CDD" id="cd00130">
    <property type="entry name" value="PAS"/>
    <property type="match status" value="1"/>
</dbReference>
<proteinExistence type="inferred from homology"/>
<dbReference type="CDD" id="cd12107">
    <property type="entry name" value="Hemerythrin"/>
    <property type="match status" value="1"/>
</dbReference>
<dbReference type="Pfam" id="PF01814">
    <property type="entry name" value="Hemerythrin"/>
    <property type="match status" value="1"/>
</dbReference>
<dbReference type="Gene3D" id="3.30.450.20">
    <property type="entry name" value="PAS domain"/>
    <property type="match status" value="1"/>
</dbReference>
<dbReference type="Pfam" id="PF00027">
    <property type="entry name" value="cNMP_binding"/>
    <property type="match status" value="1"/>
</dbReference>
<evidence type="ECO:0000259" key="7">
    <source>
        <dbReference type="PROSITE" id="PS50042"/>
    </source>
</evidence>
<dbReference type="InterPro" id="IPR000595">
    <property type="entry name" value="cNMP-bd_dom"/>
</dbReference>
<dbReference type="KEGG" id="azq:G3580_12725"/>
<keyword evidence="6" id="KW-0804">Transcription</keyword>
<evidence type="ECO:0000256" key="4">
    <source>
        <dbReference type="ARBA" id="ARBA00023015"/>
    </source>
</evidence>
<evidence type="ECO:0000313" key="10">
    <source>
        <dbReference type="Proteomes" id="UP000501991"/>
    </source>
</evidence>
<dbReference type="NCBIfam" id="TIGR02481">
    <property type="entry name" value="hemeryth_dom"/>
    <property type="match status" value="1"/>
</dbReference>
<dbReference type="Pfam" id="PF13426">
    <property type="entry name" value="PAS_9"/>
    <property type="match status" value="1"/>
</dbReference>
<dbReference type="InterPro" id="IPR036390">
    <property type="entry name" value="WH_DNA-bd_sf"/>
</dbReference>
<evidence type="ECO:0000256" key="1">
    <source>
        <dbReference type="ARBA" id="ARBA00010587"/>
    </source>
</evidence>
<dbReference type="PROSITE" id="PS50042">
    <property type="entry name" value="CNMP_BINDING_3"/>
    <property type="match status" value="1"/>
</dbReference>
<accession>A0A6C1B5U8</accession>
<dbReference type="Proteomes" id="UP000501991">
    <property type="component" value="Chromosome"/>
</dbReference>
<dbReference type="InterPro" id="IPR050397">
    <property type="entry name" value="Env_Response_Regulators"/>
</dbReference>
<dbReference type="InterPro" id="IPR035965">
    <property type="entry name" value="PAS-like_dom_sf"/>
</dbReference>
<comment type="similarity">
    <text evidence="1">Belongs to the hemerythrin family.</text>
</comment>
<feature type="domain" description="HTH crp-type" evidence="8">
    <location>
        <begin position="522"/>
        <end position="592"/>
    </location>
</feature>
<dbReference type="InterPro" id="IPR012312">
    <property type="entry name" value="Hemerythrin-like"/>
</dbReference>
<dbReference type="PANTHER" id="PTHR24567">
    <property type="entry name" value="CRP FAMILY TRANSCRIPTIONAL REGULATORY PROTEIN"/>
    <property type="match status" value="1"/>
</dbReference>
<keyword evidence="10" id="KW-1185">Reference proteome</keyword>
<keyword evidence="4" id="KW-0805">Transcription regulation</keyword>
<dbReference type="SMART" id="SM00100">
    <property type="entry name" value="cNMP"/>
    <property type="match status" value="1"/>
</dbReference>
<dbReference type="SUPFAM" id="SSF51206">
    <property type="entry name" value="cAMP-binding domain-like"/>
    <property type="match status" value="1"/>
</dbReference>
<dbReference type="SMART" id="SM00419">
    <property type="entry name" value="HTH_CRP"/>
    <property type="match status" value="1"/>
</dbReference>
<dbReference type="InterPro" id="IPR014710">
    <property type="entry name" value="RmlC-like_jellyroll"/>
</dbReference>
<dbReference type="SUPFAM" id="SSF46785">
    <property type="entry name" value="Winged helix' DNA-binding domain"/>
    <property type="match status" value="1"/>
</dbReference>
<dbReference type="InterPro" id="IPR035938">
    <property type="entry name" value="Hemerythrin-like_sf"/>
</dbReference>
<keyword evidence="2" id="KW-0479">Metal-binding</keyword>
<dbReference type="GO" id="GO:0003700">
    <property type="term" value="F:DNA-binding transcription factor activity"/>
    <property type="evidence" value="ECO:0007669"/>
    <property type="project" value="TreeGrafter"/>
</dbReference>
<dbReference type="GO" id="GO:0046872">
    <property type="term" value="F:metal ion binding"/>
    <property type="evidence" value="ECO:0007669"/>
    <property type="project" value="UniProtKB-KW"/>
</dbReference>
<dbReference type="InterPro" id="IPR000014">
    <property type="entry name" value="PAS"/>
</dbReference>
<sequence>MQLVEWNDYLRTGIDIIDHQHKGLVDLANEIARRFEAGTPLSALELRALVTYLTEYAEIHFSTEEALMSLSGLDEAHTSAHHQGHARFLERVGEMMDRVDRDAAADPAPLIEFLGEWLMRHILGDDRTMARQVQARAASKRGARMGDERPPAPADPAVMAVSQAMLQLRASLPRNMASLPDPARLPDTASPLMELIDTRRAELGASEAAFWGRFGQVGSPALVMTLDQDLLPALLTDANPAACALLGYSREEMLNLRWRDLVTRDEAMRFPLLITELLVTGRVDCEITHVTRDGRCFIARTSLTHLVLRGRLATMTVLERAPDVKHQGGLEQRASDQRSRLRQARSHYLAGRFPDVERPRTAVLGLPRVHERRIDIDLATAFLRQHPLFRDLGEDHLTRLAAGSRLKRLHKGGILFQKGDAPRGLFLVMNGQMKLAVSSARGNEKVVEIVSQNDSLGDAEVIMKRPYPVFAQALGDVTLLQLESMDVHAVLDADPAFARRWMEHLSRRTHAMVRDVESYTLHSATERVVAYLLQHAYVNARGHVEVTLHAQKQVIASLLHLTPPTLSRIFQSLSDDGVIRVRGRRVLVPDAERLASLRPDASA</sequence>
<organism evidence="9 10">
    <name type="scientific">Nitrogeniibacter mangrovi</name>
    <dbReference type="NCBI Taxonomy" id="2016596"/>
    <lineage>
        <taxon>Bacteria</taxon>
        <taxon>Pseudomonadati</taxon>
        <taxon>Pseudomonadota</taxon>
        <taxon>Betaproteobacteria</taxon>
        <taxon>Rhodocyclales</taxon>
        <taxon>Zoogloeaceae</taxon>
        <taxon>Nitrogeniibacter</taxon>
    </lineage>
</organism>
<protein>
    <submittedName>
        <fullName evidence="9">Bacteriohemerythrin</fullName>
    </submittedName>
</protein>
<dbReference type="InterPro" id="IPR036388">
    <property type="entry name" value="WH-like_DNA-bd_sf"/>
</dbReference>
<dbReference type="InterPro" id="IPR012827">
    <property type="entry name" value="Hemerythrin_metal-bd"/>
</dbReference>
<keyword evidence="3" id="KW-0408">Iron</keyword>
<dbReference type="Gene3D" id="1.10.10.10">
    <property type="entry name" value="Winged helix-like DNA-binding domain superfamily/Winged helix DNA-binding domain"/>
    <property type="match status" value="1"/>
</dbReference>